<dbReference type="OrthoDB" id="4954868at2"/>
<sequence>MNKKLTATTGADLISFAAHVLGFQPSESLVVLTFHGTGSGTTLRLDLPHSGQWPRDFAQTAASYLCRDENADGSMFIVYTDRLHHDTGLPYEPYIDALREELTTAGMPIRDGWIVTGTGWATYPSTPGHNNPAHLVWQDTAAITNSVINSELIYLGSSPAPAAEVPAPACLGTGNEARRIAELAARYETTGVWDQSTEPMLTARRTWAAALHNGTEPDATEAPDLAGLFQTPAVRDRLMADLLSPAEEPHAYKRAFFADIPTAPDQARLQTAERILIQSLRFTPGPHRAPLLTVLGWINWLRGKGTFADLYLGKALEADPGYRLAELLRQYFATGALPKIGHRTSTR</sequence>
<organism evidence="1 2">
    <name type="scientific">Arthrobacter crystallopoietes BAB-32</name>
    <dbReference type="NCBI Taxonomy" id="1246476"/>
    <lineage>
        <taxon>Bacteria</taxon>
        <taxon>Bacillati</taxon>
        <taxon>Actinomycetota</taxon>
        <taxon>Actinomycetes</taxon>
        <taxon>Micrococcales</taxon>
        <taxon>Micrococcaceae</taxon>
        <taxon>Crystallibacter</taxon>
    </lineage>
</organism>
<dbReference type="InterPro" id="IPR025447">
    <property type="entry name" value="DUF4192"/>
</dbReference>
<dbReference type="AlphaFoldDB" id="N1UTI9"/>
<evidence type="ECO:0000313" key="1">
    <source>
        <dbReference type="EMBL" id="EMY32370.1"/>
    </source>
</evidence>
<dbReference type="EMBL" id="ANPE02000282">
    <property type="protein sequence ID" value="EMY32370.1"/>
    <property type="molecule type" value="Genomic_DNA"/>
</dbReference>
<gene>
    <name evidence="1" type="ORF">D477_020523</name>
</gene>
<name>N1UTI9_9MICC</name>
<protein>
    <recommendedName>
        <fullName evidence="3">DUF4192 family protein</fullName>
    </recommendedName>
</protein>
<keyword evidence="2" id="KW-1185">Reference proteome</keyword>
<accession>N1UTI9</accession>
<reference evidence="1 2" key="1">
    <citation type="journal article" date="2013" name="Genome Announc.">
        <title>Draft Genome Sequence of Arthrobacter crystallopoietes Strain BAB-32, Revealing Genes for Bioremediation.</title>
        <authorList>
            <person name="Joshi M.N."/>
            <person name="Pandit A.S."/>
            <person name="Sharma A."/>
            <person name="Pandya R.V."/>
            <person name="Desai S.M."/>
            <person name="Saxena A.K."/>
            <person name="Bagatharia S.B."/>
        </authorList>
    </citation>
    <scope>NUCLEOTIDE SEQUENCE [LARGE SCALE GENOMIC DNA]</scope>
    <source>
        <strain evidence="1 2">BAB-32</strain>
    </source>
</reference>
<dbReference type="Proteomes" id="UP000010729">
    <property type="component" value="Unassembled WGS sequence"/>
</dbReference>
<evidence type="ECO:0000313" key="2">
    <source>
        <dbReference type="Proteomes" id="UP000010729"/>
    </source>
</evidence>
<dbReference type="RefSeq" id="WP_005274540.1">
    <property type="nucleotide sequence ID" value="NZ_ANPE02000282.1"/>
</dbReference>
<proteinExistence type="predicted"/>
<evidence type="ECO:0008006" key="3">
    <source>
        <dbReference type="Google" id="ProtNLM"/>
    </source>
</evidence>
<comment type="caution">
    <text evidence="1">The sequence shown here is derived from an EMBL/GenBank/DDBJ whole genome shotgun (WGS) entry which is preliminary data.</text>
</comment>
<dbReference type="Pfam" id="PF13830">
    <property type="entry name" value="DUF4192"/>
    <property type="match status" value="1"/>
</dbReference>